<dbReference type="InterPro" id="IPR052894">
    <property type="entry name" value="AsmA-related"/>
</dbReference>
<feature type="transmembrane region" description="Helical" evidence="1">
    <location>
        <begin position="7"/>
        <end position="26"/>
    </location>
</feature>
<proteinExistence type="predicted"/>
<keyword evidence="1" id="KW-1133">Transmembrane helix</keyword>
<dbReference type="EMBL" id="OENF01000042">
    <property type="protein sequence ID" value="SOS75995.1"/>
    <property type="molecule type" value="Genomic_DNA"/>
</dbReference>
<name>A0A2H1YKH4_9FLAO</name>
<keyword evidence="1" id="KW-0812">Transmembrane</keyword>
<dbReference type="Proteomes" id="UP000234211">
    <property type="component" value="Unassembled WGS sequence"/>
</dbReference>
<dbReference type="AlphaFoldDB" id="A0A2H1YKH4"/>
<dbReference type="PANTHER" id="PTHR30441">
    <property type="entry name" value="DUF748 DOMAIN-CONTAINING PROTEIN"/>
    <property type="match status" value="1"/>
</dbReference>
<dbReference type="OrthoDB" id="596403at2"/>
<dbReference type="GO" id="GO:0005886">
    <property type="term" value="C:plasma membrane"/>
    <property type="evidence" value="ECO:0007669"/>
    <property type="project" value="TreeGrafter"/>
</dbReference>
<keyword evidence="3" id="KW-1185">Reference proteome</keyword>
<accession>A0A2H1YKH4</accession>
<reference evidence="3" key="1">
    <citation type="submission" date="2017-11" db="EMBL/GenBank/DDBJ databases">
        <authorList>
            <person name="Duchaud E."/>
        </authorList>
    </citation>
    <scope>NUCLEOTIDE SEQUENCE [LARGE SCALE GENOMIC DNA]</scope>
    <source>
        <strain evidence="3">Tenacibaculum sp. TNO020</strain>
    </source>
</reference>
<dbReference type="GO" id="GO:0090313">
    <property type="term" value="P:regulation of protein targeting to membrane"/>
    <property type="evidence" value="ECO:0007669"/>
    <property type="project" value="TreeGrafter"/>
</dbReference>
<evidence type="ECO:0000313" key="2">
    <source>
        <dbReference type="EMBL" id="SOS75995.1"/>
    </source>
</evidence>
<protein>
    <submittedName>
        <fullName evidence="2">Uncharacterized protein</fullName>
    </submittedName>
</protein>
<organism evidence="2 3">
    <name type="scientific">Tenacibaculum piscium</name>
    <dbReference type="NCBI Taxonomy" id="1458515"/>
    <lineage>
        <taxon>Bacteria</taxon>
        <taxon>Pseudomonadati</taxon>
        <taxon>Bacteroidota</taxon>
        <taxon>Flavobacteriia</taxon>
        <taxon>Flavobacteriales</taxon>
        <taxon>Flavobacteriaceae</taxon>
        <taxon>Tenacibaculum</taxon>
    </lineage>
</organism>
<evidence type="ECO:0000256" key="1">
    <source>
        <dbReference type="SAM" id="Phobius"/>
    </source>
</evidence>
<dbReference type="PANTHER" id="PTHR30441:SF8">
    <property type="entry name" value="DUF748 DOMAIN-CONTAINING PROTEIN"/>
    <property type="match status" value="1"/>
</dbReference>
<gene>
    <name evidence="2" type="ORF">TNO020_70305</name>
</gene>
<evidence type="ECO:0000313" key="3">
    <source>
        <dbReference type="Proteomes" id="UP000234211"/>
    </source>
</evidence>
<keyword evidence="1" id="KW-0472">Membrane</keyword>
<dbReference type="RefSeq" id="WP_159459608.1">
    <property type="nucleotide sequence ID" value="NZ_OENF01000042.1"/>
</dbReference>
<sequence>MKNIYKILITIFIALLILLISIPFLFQDKIITLVKKTVNNNITAQLNFSEADLSLFRDFPNASVRLSNVSIINKEPFDGDTLLFAKEINLDLKLTELLKKATEKLTIQSFSIEDATVNVLVNQAGIANYDIAKPTKNTPENTEINNQATSNFGLAINSYAIKNTLIKYHDKKSKLKLILTDFNHHGKGDFSEAISELNTQTTTNISFEMDENSYAKNQKIALDALLKIDLLNRKFSFLENEAKLNELPLIFDGYVQLNEKNQEVALSFKTPSSDFKNFLGLVPKSYTKSIENVKTSGNFSISGTIKGLVTDTKIPLLDISVKAENASFKYPDLPKSVRNITMDMRLKNTSGIIDDTFITINGLSFKIDEDIFSGSGTAYNITKNPKIDAKLKGTLNLANLHKAYPVSLENELQGILKADLHTQFDVNAIQNNVVNRIKNNGHIEVDNLVFSSDEMIHPIHIKSTKINFTPTVVTLENFDATTGKSDIKATGELQNLVGFVLADKNLQGNFKLNSNAFYLNDFMQETATENSGNNSEQDKNQETTTASLKIPAFLDCKILANANTVYYDNLTLKKVTGILLIKNQKATLQDVNAQLFKGNISFNGTVNTQEKTPSFNMDLGIKSFDIAESFNGLELLKAISPIAGAMTGNLNSTINLSGVLNNDFTPDLASLSGKALAELLNTKINPEKTKALSLLSNKISFIDMNKLNLKDLKTQVSFEKGQVVVKPFQLKYNDIDINVGGSHSFDQNMNYNITLNVPAKYLGSETQGLLTKLSEKDQNMTIPITANITGNMKNPSVKTDMASSVKNLSQKLIEQQKENLINKALGKISGNKTTNQATNSVNNTVKSTVNTIGNLLGTKKTDSTKTNTTKTEKTTETVKKVTDVLGGLFGKKKKKEDEK</sequence>